<dbReference type="RefSeq" id="WP_184205708.1">
    <property type="nucleotide sequence ID" value="NZ_JACHIF010000001.1"/>
</dbReference>
<organism evidence="1 2">
    <name type="scientific">Prosthecobacter dejongeii</name>
    <dbReference type="NCBI Taxonomy" id="48465"/>
    <lineage>
        <taxon>Bacteria</taxon>
        <taxon>Pseudomonadati</taxon>
        <taxon>Verrucomicrobiota</taxon>
        <taxon>Verrucomicrobiia</taxon>
        <taxon>Verrucomicrobiales</taxon>
        <taxon>Verrucomicrobiaceae</taxon>
        <taxon>Prosthecobacter</taxon>
    </lineage>
</organism>
<proteinExistence type="predicted"/>
<comment type="caution">
    <text evidence="1">The sequence shown here is derived from an EMBL/GenBank/DDBJ whole genome shotgun (WGS) entry which is preliminary data.</text>
</comment>
<keyword evidence="2" id="KW-1185">Reference proteome</keyword>
<evidence type="ECO:0000313" key="1">
    <source>
        <dbReference type="EMBL" id="MBB5036652.1"/>
    </source>
</evidence>
<evidence type="ECO:0000313" key="2">
    <source>
        <dbReference type="Proteomes" id="UP000534294"/>
    </source>
</evidence>
<name>A0A7W7YID1_9BACT</name>
<accession>A0A7W7YID1</accession>
<protein>
    <submittedName>
        <fullName evidence="1">Uncharacterized protein</fullName>
    </submittedName>
</protein>
<dbReference type="AlphaFoldDB" id="A0A7W7YID1"/>
<gene>
    <name evidence="1" type="ORF">HNQ64_000886</name>
</gene>
<reference evidence="1 2" key="1">
    <citation type="submission" date="2020-08" db="EMBL/GenBank/DDBJ databases">
        <title>Genomic Encyclopedia of Type Strains, Phase IV (KMG-IV): sequencing the most valuable type-strain genomes for metagenomic binning, comparative biology and taxonomic classification.</title>
        <authorList>
            <person name="Goeker M."/>
        </authorList>
    </citation>
    <scope>NUCLEOTIDE SEQUENCE [LARGE SCALE GENOMIC DNA]</scope>
    <source>
        <strain evidence="1 2">DSM 12251</strain>
    </source>
</reference>
<dbReference type="Proteomes" id="UP000534294">
    <property type="component" value="Unassembled WGS sequence"/>
</dbReference>
<sequence>MKLPHRILASLLLMAYAITGTAIMPAVMVMMANLDGSHGVQVQESETGTQLVLRHSAGHYTPRVEDHSENLARVLVSMSASDSHGDHSLVSAHVKGSITSARDLLELIVKSTPALNYTATACLIISVPSPVRHDPLPFYLSAERGLPKSRPVLATVQLLI</sequence>
<dbReference type="EMBL" id="JACHIF010000001">
    <property type="protein sequence ID" value="MBB5036652.1"/>
    <property type="molecule type" value="Genomic_DNA"/>
</dbReference>